<feature type="transmembrane region" description="Helical" evidence="2">
    <location>
        <begin position="500"/>
        <end position="522"/>
    </location>
</feature>
<feature type="transmembrane region" description="Helical" evidence="2">
    <location>
        <begin position="1900"/>
        <end position="1922"/>
    </location>
</feature>
<feature type="transmembrane region" description="Helical" evidence="2">
    <location>
        <begin position="36"/>
        <end position="60"/>
    </location>
</feature>
<sequence>MLGCPPGWLADWLSVDWGCLVGVLVPVLERVLWSGWVAAGGCLFVVLADLGGAWGVWYLWRGGLGGLELSGVGGCCGGGWLVLDLNCWMWGWPVWLSLSGGCHGGLLMVGAGGALRFVELAVGLVGGLTGDGCGDVDAGWLTARAEVLRTRVVWGVLGAADSGLVAVVLCGLLLVAGRRWGMLWVVRVAAGWLLVWPSVLICYALPAGGALLGWLWGLGLEGACVVLAELAGDYLDQDLGGLGCGWLLGRSWWGCVFCCWECGVPAGYLLNWSGDAWSCLISVGLRGWLLCWVWESGGCGLCAAALLGDGGVRQLAGTGGVAGLAGVDAVGPGAERRLIGWPVINVGISFWGVLSCGWAGLLLGLGMVWGLLGQFGWGCGESCNLVHVKLRVAAGSLYWLWCADVLGCVCAGERGLLVSDAVGKLAGGGVVGAGECELTELMWWVVVVLVLGSLFSCAVASSRLLNGLCVRSWGDESWGGDAMPGGTDTETLGGLGWVGWGWLGAVAGCLLILSGSVALLGVGTLGAVWLTWWLGGSAGVPVAAGGVLLVAVAGRGPGSLLGWGWLRDWGDGGLAGPAGGIELLVLLTGSVVAVWSGGWKLRVGGALHRLDWLGKVYCGLLLWALALVGCSWWPGWGAECGAAAGGWAAWSGAEWMEKGVSVLWVGMGLCGMLGIVAGVVWMLDCWVCAVELAVSCGTGCLGTGARWAWDSCCWRAGWCLEMGLTVGEGAGLDDSLAGLTGCCCAELGGVCGAARGRGLGAGIWICWSYVGCAEWAACVTGAEGLDALAAHWLQRAGGWTECGGGGEGGLGGAGLGWTGSELWGGGWLAVGWFGWNAGGLDHAGLGRDMDGGAEGVGGLLVEPGLSAVCCAFWRGFGGTVCLLVGVGGGAGLAALGCVAAEGLGGCGGRTAFLGTTGWRLVGCMVAGRRSGLCVAELEGGLGGAGDCGGGGVCGRGGELLSVGGGAGLEFGERLEVWVWGWGEVATGWLAGWGGVGGMVAGWVAGCGEGEVSEWLRDGDELCCGDWVGWGGLAVGVLSWRVLLVGGWAMGVRGVGWGLGLGRGGGGRGWVLGESLPGTVKLGGGLSGYGLTVEFRAGGNCFGVAACLKTDAGVLAWHVMRADRVTGRWAGSCVLTTVVDVDRGTADCLRMAGWAGDLGMMQCCRGLLTGWALWLEGGSVGAVEAAWGLCLLGMSWLDCRALLLLSGGLGEVSPAMAAMSVDACGGERFWGCSGRALGRAADLDVWSAWTGGCAGRDWNWKRLGCMAGCCWLGRLCGLLDCDMGVCVWPVFVGYGRGAFHAEEMLGPGLGVWLLAAELACVGRGLLGWAELVAVLGHGLVCLFVGAVGSGSVVGVTTDGDWYGNVLLSSVSGGRWELLVAAEMAADWAVLGSVIPCRLRGWAEAAWAVWSCGVLTADRAGGCLRVCLLKLVERKGVLSVVWAWLSDGDWSWGAGGPVAGPAVWLVLGGGGAGYRGGCLKGRLAAGVGMCLVSCRPGWADAGWLLCWLYADPGIHLICCWECGRGVAFWLVADWAGRLVWAAGSGVLGWIVEYLLCAVAELVREGLLGAVGWRQGGGGGWGLEGWTGWGVDEESGRELSCWSVGCLVLVAEVGGCGCDWGGGTVLDGEGSVLHLSARGADCLWVPLAVCGCGTGLGGASAYAVLEMLDVVTLNTGVTAYLGWGSGMFTCGVGWSAVRSAECLNLFREGGNWLTGWGLAGAVWVLLLLAVLGWVLGVGLGGLAGCLWGAGCLCELVLWWLSCAWLGWGAADGRGGLTGSWVQRELDWGGLSELGGGLAEERRLLRGGDCGLLMWLTWRWWRLGLAGSCGGAGIEEAGWAVLAGGSGRQSAGRRGWMGNCWLVAVVLAETFTERGAVLVALWLRTWWAVELAAADGGAAWAGRLVFGWDLVIGAVVIAGCGVLWHWGAGMCLAVGGVWRDCSLWCWAEELVLREDVSARIVEGRAEGLRGLRDWLLAVGRGLAVEGGAGLACGKGVIVSTGLCVESGLVAGELWVGWWAGALVLGGGAGGGWGRYYLGLSVWVAEGLGGREAGGRRAGGLGCVVGAGRGSGVGVVLMGGGGVGDVGGCVVGVGGSLAARWVGLGGELGCDRCCEWACWIAVESWLNWGGCGGSAECAVGLLAGGWGLGSPFWGFVGLFLRQASAELELLWFVQVMRGWGRWAGHSVVWGVWGDSGSGGAECFVGELVVRCSHTPFFGCRWGFFRGSGAGVGKKLWLGCAWGRWVWGGCWGLGLTDVAIESCLVAVGGLLDWMLGWVSEMTGLGAVGWAGGGLDGAVGRAVGFGVCGELGEAGCGLEGAGVLVARSCWLAGEGAGCGCAGDRLLLLVLAELGSSAVIWGSSWEVDLADASGGRPGSGCGLGDGGGLLIRAVGLGVRVGCWCGNEMWAGCGWIGLKLRVGGSEAVAVWFGCWPAGMGGVGIWGMSVGVEELLGLVLGCWGLEGADCGWGGGWWAGGCRSGVGGLSCEAWVAGQWIWDGVISWQLGCTLVGAWWCWLSVWKGFQELESWGMAGAECWAVVLVGAGLASGGVLWLELGWCELGAVRWALPGLWGGAESEAGGSIWELTGGTGGCDWVGGTAGKGVMLGGGLEGDVGLDVAELGCGLWGGAVCGCGGLAWGGLWCVCGWEGWRLVLCELDWAGRGAAAGGWRLCSGAVWMCGLAVVGEAGWGCVYVVCWKAGVGGGWGSGGVCWPIGAAAKWDWVVGLGAEAVGLLWDRDWGLAEAGGGTGAVCMVGGGGFWKSGVMCGAGSVGMLWAGGGGGGGHAGKLSDGWMLSPVGVFWVTAGLWGWAEGERVIAGVGPDALETLGIGWVGLGDWRAVEVGEAEAVGDGADWGSGWAGRLAGFWVVLEICWVGGLRLLLLRALVVEELSGDWGWKRYGKMGHGSDGNREEGCWALAVLAGSHLSWRCHQCCVEAVCCSGLLDWKRVDWCNDAGMAVKLWDDWADEGRLCAVGRLGSADCLPGWDGVIGGLWRGLGLGWSSWALVVVLAWVLAGAEAAAGKGWVVSVVVDAGGGLRAVWLMVGLLTEDMCDGLACPGLSGVAGGDDCWDGCLVGGVTGVWFWLGVAVGRLKSGLATEAVLDRIDSDVNPQVPLILERPFLRMARALIDVYREKLTLRVDDEAITFKVGQTSRYSCSYKTVNQVNVIDVACEEYAQEVLEFLDSSSSGNPTPSDPIIASSSPSFTHFE</sequence>
<name>A0ABQ5CSM7_9ASTR</name>
<feature type="compositionally biased region" description="Low complexity" evidence="1">
    <location>
        <begin position="3183"/>
        <end position="3201"/>
    </location>
</feature>
<feature type="transmembrane region" description="Helical" evidence="2">
    <location>
        <begin position="1713"/>
        <end position="1736"/>
    </location>
</feature>
<evidence type="ECO:0000256" key="1">
    <source>
        <dbReference type="SAM" id="MobiDB-lite"/>
    </source>
</evidence>
<protein>
    <submittedName>
        <fullName evidence="3">Uncharacterized protein</fullName>
    </submittedName>
</protein>
<feature type="transmembrane region" description="Helical" evidence="2">
    <location>
        <begin position="529"/>
        <end position="554"/>
    </location>
</feature>
<reference evidence="3" key="2">
    <citation type="submission" date="2022-01" db="EMBL/GenBank/DDBJ databases">
        <authorList>
            <person name="Yamashiro T."/>
            <person name="Shiraishi A."/>
            <person name="Satake H."/>
            <person name="Nakayama K."/>
        </authorList>
    </citation>
    <scope>NUCLEOTIDE SEQUENCE</scope>
</reference>
<feature type="transmembrane region" description="Helical" evidence="2">
    <location>
        <begin position="616"/>
        <end position="634"/>
    </location>
</feature>
<keyword evidence="2" id="KW-0472">Membrane</keyword>
<reference evidence="3" key="1">
    <citation type="journal article" date="2022" name="Int. J. Mol. Sci.">
        <title>Draft Genome of Tanacetum Coccineum: Genomic Comparison of Closely Related Tanacetum-Family Plants.</title>
        <authorList>
            <person name="Yamashiro T."/>
            <person name="Shiraishi A."/>
            <person name="Nakayama K."/>
            <person name="Satake H."/>
        </authorList>
    </citation>
    <scope>NUCLEOTIDE SEQUENCE</scope>
</reference>
<proteinExistence type="predicted"/>
<feature type="transmembrane region" description="Helical" evidence="2">
    <location>
        <begin position="251"/>
        <end position="271"/>
    </location>
</feature>
<feature type="transmembrane region" description="Helical" evidence="2">
    <location>
        <begin position="662"/>
        <end position="683"/>
    </location>
</feature>
<comment type="caution">
    <text evidence="3">The sequence shown here is derived from an EMBL/GenBank/DDBJ whole genome shotgun (WGS) entry which is preliminary data.</text>
</comment>
<dbReference type="EMBL" id="BQNB010014534">
    <property type="protein sequence ID" value="GJT29328.1"/>
    <property type="molecule type" value="Genomic_DNA"/>
</dbReference>
<feature type="transmembrane region" description="Helical" evidence="2">
    <location>
        <begin position="441"/>
        <end position="461"/>
    </location>
</feature>
<feature type="transmembrane region" description="Helical" evidence="2">
    <location>
        <begin position="1640"/>
        <end position="1662"/>
    </location>
</feature>
<feature type="transmembrane region" description="Helical" evidence="2">
    <location>
        <begin position="348"/>
        <end position="372"/>
    </location>
</feature>
<gene>
    <name evidence="3" type="ORF">Tco_0909603</name>
</gene>
<evidence type="ECO:0000313" key="4">
    <source>
        <dbReference type="Proteomes" id="UP001151760"/>
    </source>
</evidence>
<feature type="transmembrane region" description="Helical" evidence="2">
    <location>
        <begin position="182"/>
        <end position="205"/>
    </location>
</feature>
<feature type="transmembrane region" description="Helical" evidence="2">
    <location>
        <begin position="212"/>
        <end position="231"/>
    </location>
</feature>
<feature type="transmembrane region" description="Helical" evidence="2">
    <location>
        <begin position="152"/>
        <end position="176"/>
    </location>
</feature>
<keyword evidence="4" id="KW-1185">Reference proteome</keyword>
<dbReference type="Proteomes" id="UP001151760">
    <property type="component" value="Unassembled WGS sequence"/>
</dbReference>
<evidence type="ECO:0000256" key="2">
    <source>
        <dbReference type="SAM" id="Phobius"/>
    </source>
</evidence>
<keyword evidence="2" id="KW-1133">Transmembrane helix</keyword>
<feature type="transmembrane region" description="Helical" evidence="2">
    <location>
        <begin position="1743"/>
        <end position="1764"/>
    </location>
</feature>
<keyword evidence="2" id="KW-0812">Transmembrane</keyword>
<organism evidence="3 4">
    <name type="scientific">Tanacetum coccineum</name>
    <dbReference type="NCBI Taxonomy" id="301880"/>
    <lineage>
        <taxon>Eukaryota</taxon>
        <taxon>Viridiplantae</taxon>
        <taxon>Streptophyta</taxon>
        <taxon>Embryophyta</taxon>
        <taxon>Tracheophyta</taxon>
        <taxon>Spermatophyta</taxon>
        <taxon>Magnoliopsida</taxon>
        <taxon>eudicotyledons</taxon>
        <taxon>Gunneridae</taxon>
        <taxon>Pentapetalae</taxon>
        <taxon>asterids</taxon>
        <taxon>campanulids</taxon>
        <taxon>Asterales</taxon>
        <taxon>Asteraceae</taxon>
        <taxon>Asteroideae</taxon>
        <taxon>Anthemideae</taxon>
        <taxon>Anthemidinae</taxon>
        <taxon>Tanacetum</taxon>
    </lineage>
</organism>
<feature type="transmembrane region" description="Helical" evidence="2">
    <location>
        <begin position="1674"/>
        <end position="1693"/>
    </location>
</feature>
<evidence type="ECO:0000313" key="3">
    <source>
        <dbReference type="EMBL" id="GJT29328.1"/>
    </source>
</evidence>
<feature type="region of interest" description="Disordered" evidence="1">
    <location>
        <begin position="3177"/>
        <end position="3201"/>
    </location>
</feature>
<feature type="transmembrane region" description="Helical" evidence="2">
    <location>
        <begin position="283"/>
        <end position="307"/>
    </location>
</feature>
<accession>A0ABQ5CSM7</accession>
<feature type="transmembrane region" description="Helical" evidence="2">
    <location>
        <begin position="574"/>
        <end position="595"/>
    </location>
</feature>